<organism evidence="6 7">
    <name type="scientific">Polyangium fumosum</name>
    <dbReference type="NCBI Taxonomy" id="889272"/>
    <lineage>
        <taxon>Bacteria</taxon>
        <taxon>Pseudomonadati</taxon>
        <taxon>Myxococcota</taxon>
        <taxon>Polyangia</taxon>
        <taxon>Polyangiales</taxon>
        <taxon>Polyangiaceae</taxon>
        <taxon>Polyangium</taxon>
    </lineage>
</organism>
<dbReference type="GO" id="GO:0051537">
    <property type="term" value="F:2 iron, 2 sulfur cluster binding"/>
    <property type="evidence" value="ECO:0007669"/>
    <property type="project" value="UniProtKB-KW"/>
</dbReference>
<evidence type="ECO:0000256" key="2">
    <source>
        <dbReference type="ARBA" id="ARBA00022723"/>
    </source>
</evidence>
<keyword evidence="7" id="KW-1185">Reference proteome</keyword>
<dbReference type="GO" id="GO:0046872">
    <property type="term" value="F:metal ion binding"/>
    <property type="evidence" value="ECO:0007669"/>
    <property type="project" value="UniProtKB-KW"/>
</dbReference>
<reference evidence="6 7" key="1">
    <citation type="submission" date="2019-04" db="EMBL/GenBank/DDBJ databases">
        <authorList>
            <person name="Li Y."/>
            <person name="Wang J."/>
        </authorList>
    </citation>
    <scope>NUCLEOTIDE SEQUENCE [LARGE SCALE GENOMIC DNA]</scope>
    <source>
        <strain evidence="6 7">DSM 14668</strain>
    </source>
</reference>
<evidence type="ECO:0000256" key="3">
    <source>
        <dbReference type="ARBA" id="ARBA00023004"/>
    </source>
</evidence>
<evidence type="ECO:0000259" key="5">
    <source>
        <dbReference type="PROSITE" id="PS51296"/>
    </source>
</evidence>
<keyword evidence="3" id="KW-0408">Iron</keyword>
<evidence type="ECO:0000313" key="6">
    <source>
        <dbReference type="EMBL" id="TKC96432.1"/>
    </source>
</evidence>
<dbReference type="InterPro" id="IPR017941">
    <property type="entry name" value="Rieske_2Fe-2S"/>
</dbReference>
<sequence>MHVRHPLDRRGSAMAVVTFDPGHARFVIAGNLRFFLSTTDGHVFHLLRAACPHRGGPLHLGQLDADAGTIRCPWHDGEVSLRCLQRDAAPLVVRPGSATAVVPDPGGEPITVDGRLVLATRR</sequence>
<dbReference type="OrthoDB" id="9800167at2"/>
<dbReference type="Pfam" id="PF00355">
    <property type="entry name" value="Rieske"/>
    <property type="match status" value="1"/>
</dbReference>
<comment type="caution">
    <text evidence="6">The sequence shown here is derived from an EMBL/GenBank/DDBJ whole genome shotgun (WGS) entry which is preliminary data.</text>
</comment>
<keyword evidence="1" id="KW-0001">2Fe-2S</keyword>
<proteinExistence type="predicted"/>
<dbReference type="InterPro" id="IPR036922">
    <property type="entry name" value="Rieske_2Fe-2S_sf"/>
</dbReference>
<protein>
    <recommendedName>
        <fullName evidence="5">Rieske domain-containing protein</fullName>
    </recommendedName>
</protein>
<dbReference type="SUPFAM" id="SSF50022">
    <property type="entry name" value="ISP domain"/>
    <property type="match status" value="1"/>
</dbReference>
<dbReference type="PROSITE" id="PS51296">
    <property type="entry name" value="RIESKE"/>
    <property type="match status" value="1"/>
</dbReference>
<dbReference type="AlphaFoldDB" id="A0A4U1IQF6"/>
<keyword evidence="4" id="KW-0411">Iron-sulfur</keyword>
<feature type="domain" description="Rieske" evidence="5">
    <location>
        <begin position="11"/>
        <end position="102"/>
    </location>
</feature>
<gene>
    <name evidence="6" type="ORF">E8A74_45475</name>
</gene>
<evidence type="ECO:0000313" key="7">
    <source>
        <dbReference type="Proteomes" id="UP000309215"/>
    </source>
</evidence>
<dbReference type="EMBL" id="SSMQ01000087">
    <property type="protein sequence ID" value="TKC96432.1"/>
    <property type="molecule type" value="Genomic_DNA"/>
</dbReference>
<evidence type="ECO:0000256" key="1">
    <source>
        <dbReference type="ARBA" id="ARBA00022714"/>
    </source>
</evidence>
<dbReference type="Proteomes" id="UP000309215">
    <property type="component" value="Unassembled WGS sequence"/>
</dbReference>
<dbReference type="Gene3D" id="2.102.10.10">
    <property type="entry name" value="Rieske [2Fe-2S] iron-sulphur domain"/>
    <property type="match status" value="1"/>
</dbReference>
<name>A0A4U1IQF6_9BACT</name>
<evidence type="ECO:0000256" key="4">
    <source>
        <dbReference type="ARBA" id="ARBA00023014"/>
    </source>
</evidence>
<accession>A0A4U1IQF6</accession>
<keyword evidence="2" id="KW-0479">Metal-binding</keyword>